<proteinExistence type="predicted"/>
<comment type="caution">
    <text evidence="1">The sequence shown here is derived from an EMBL/GenBank/DDBJ whole genome shotgun (WGS) entry which is preliminary data.</text>
</comment>
<accession>A0A8X6XXV4</accession>
<dbReference type="AlphaFoldDB" id="A0A8X6XXV4"/>
<dbReference type="Proteomes" id="UP000886998">
    <property type="component" value="Unassembled WGS sequence"/>
</dbReference>
<name>A0A8X6XXV4_9ARAC</name>
<organism evidence="1 2">
    <name type="scientific">Trichonephila inaurata madagascariensis</name>
    <dbReference type="NCBI Taxonomy" id="2747483"/>
    <lineage>
        <taxon>Eukaryota</taxon>
        <taxon>Metazoa</taxon>
        <taxon>Ecdysozoa</taxon>
        <taxon>Arthropoda</taxon>
        <taxon>Chelicerata</taxon>
        <taxon>Arachnida</taxon>
        <taxon>Araneae</taxon>
        <taxon>Araneomorphae</taxon>
        <taxon>Entelegynae</taxon>
        <taxon>Araneoidea</taxon>
        <taxon>Nephilidae</taxon>
        <taxon>Trichonephila</taxon>
        <taxon>Trichonephila inaurata</taxon>
    </lineage>
</organism>
<gene>
    <name evidence="1" type="ORF">TNIN_318611</name>
</gene>
<evidence type="ECO:0000313" key="1">
    <source>
        <dbReference type="EMBL" id="GFY59411.1"/>
    </source>
</evidence>
<dbReference type="EMBL" id="BMAV01012601">
    <property type="protein sequence ID" value="GFY59411.1"/>
    <property type="molecule type" value="Genomic_DNA"/>
</dbReference>
<reference evidence="1" key="1">
    <citation type="submission" date="2020-08" db="EMBL/GenBank/DDBJ databases">
        <title>Multicomponent nature underlies the extraordinary mechanical properties of spider dragline silk.</title>
        <authorList>
            <person name="Kono N."/>
            <person name="Nakamura H."/>
            <person name="Mori M."/>
            <person name="Yoshida Y."/>
            <person name="Ohtoshi R."/>
            <person name="Malay A.D."/>
            <person name="Moran D.A.P."/>
            <person name="Tomita M."/>
            <person name="Numata K."/>
            <person name="Arakawa K."/>
        </authorList>
    </citation>
    <scope>NUCLEOTIDE SEQUENCE</scope>
</reference>
<keyword evidence="2" id="KW-1185">Reference proteome</keyword>
<protein>
    <submittedName>
        <fullName evidence="1">Uncharacterized protein</fullName>
    </submittedName>
</protein>
<evidence type="ECO:0000313" key="2">
    <source>
        <dbReference type="Proteomes" id="UP000886998"/>
    </source>
</evidence>
<sequence length="112" mass="12857">MEIMVTKRLEWYVEISNFIANELGCFRQYRSTSKHVTLLSQTVKHARDKKHILSTAFVDLKSACDLVWREHTSCSETQIFVSIPTCLDGLRVFSANESVELDTKAAIQNTKF</sequence>